<feature type="domain" description="Rieske" evidence="7">
    <location>
        <begin position="427"/>
        <end position="514"/>
    </location>
</feature>
<keyword evidence="5" id="KW-1015">Disulfide bond</keyword>
<dbReference type="SUPFAM" id="SSF51971">
    <property type="entry name" value="Nucleotide-binding domain"/>
    <property type="match status" value="1"/>
</dbReference>
<dbReference type="InterPro" id="IPR036922">
    <property type="entry name" value="Rieske_2Fe-2S_sf"/>
</dbReference>
<organism evidence="8 9">
    <name type="scientific">Halobaculum roseum</name>
    <dbReference type="NCBI Taxonomy" id="2175149"/>
    <lineage>
        <taxon>Archaea</taxon>
        <taxon>Methanobacteriati</taxon>
        <taxon>Methanobacteriota</taxon>
        <taxon>Stenosarchaea group</taxon>
        <taxon>Halobacteria</taxon>
        <taxon>Halobacteriales</taxon>
        <taxon>Haloferacaceae</taxon>
        <taxon>Halobaculum</taxon>
    </lineage>
</organism>
<dbReference type="PRINTS" id="PR00162">
    <property type="entry name" value="RIESKE"/>
</dbReference>
<dbReference type="EMBL" id="JBHMAJ010000004">
    <property type="protein sequence ID" value="MFB9823536.1"/>
    <property type="molecule type" value="Genomic_DNA"/>
</dbReference>
<dbReference type="InterPro" id="IPR017941">
    <property type="entry name" value="Rieske_2Fe-2S"/>
</dbReference>
<dbReference type="InterPro" id="IPR006076">
    <property type="entry name" value="FAD-dep_OxRdtase"/>
</dbReference>
<dbReference type="Gene3D" id="2.102.10.10">
    <property type="entry name" value="Rieske [2Fe-2S] iron-sulphur domain"/>
    <property type="match status" value="1"/>
</dbReference>
<dbReference type="InterPro" id="IPR036188">
    <property type="entry name" value="FAD/NAD-bd_sf"/>
</dbReference>
<dbReference type="PANTHER" id="PTHR13847:SF274">
    <property type="entry name" value="RIESKE 2FE-2S IRON-SULFUR PROTEIN YHFW-RELATED"/>
    <property type="match status" value="1"/>
</dbReference>
<keyword evidence="2" id="KW-0479">Metal-binding</keyword>
<reference evidence="8" key="1">
    <citation type="submission" date="2024-09" db="EMBL/GenBank/DDBJ databases">
        <authorList>
            <person name="Sun Q."/>
        </authorList>
    </citation>
    <scope>NUCLEOTIDE SEQUENCE [LARGE SCALE GENOMIC DNA]</scope>
    <source>
        <strain evidence="8">JCM 31273</strain>
    </source>
</reference>
<dbReference type="AlphaFoldDB" id="A0ABD5MI81"/>
<gene>
    <name evidence="8" type="ORF">ACFFOL_04965</name>
</gene>
<dbReference type="RefSeq" id="WP_134671643.1">
    <property type="nucleotide sequence ID" value="NZ_CP082289.1"/>
</dbReference>
<feature type="region of interest" description="Disordered" evidence="6">
    <location>
        <begin position="1"/>
        <end position="20"/>
    </location>
</feature>
<accession>A0ABD5MI81</accession>
<sequence>MDSNDGTSQPPLQGAHESLWIETTPKTEYDTLDGEIEVDVAIIGGGIAGITTAAELQEAGKSVAIVERDHILEGVTGHTTAKLTALHGLIYDHLIEYFDEQRARQYAEANLAAIDHVEATVEDRGLDCDFKRTAAYTFTESSDNRHQIQAEVDAAQQLSLAASFQESTDLPFDIEAAIRLDDQAQFHPRKYLLALAEEIPGESSYIFENTTAMDVEDGSPCQVSTDCGSITADAVVVATHFPVFDRARYYERLYPKRSYVLAVRLQGDAPAGMHYKPEDPYFSVRPHPAGEESMVLVGGQNHRTGHSDSTVDRYRKLEQEAFDRLNVDEIAYRWSTQDFVSIDRVPFIGLLGPQSENVYTATGFGGWGMTNGIVAGMLLSDLIVDGQSEWEDVYQPMRFNENASADPFLHHNQHDVKHYLEDYTEHPQSGDVESVQQGDGAVLELDDGLTAVHRDEDGDTHSVSAICSHMGCLVYWNDGEQSWDCPCHGSRFACDGSVLNGPANSPLSERELDE</sequence>
<evidence type="ECO:0000256" key="3">
    <source>
        <dbReference type="ARBA" id="ARBA00023004"/>
    </source>
</evidence>
<evidence type="ECO:0000256" key="6">
    <source>
        <dbReference type="SAM" id="MobiDB-lite"/>
    </source>
</evidence>
<dbReference type="GeneID" id="67212883"/>
<evidence type="ECO:0000256" key="5">
    <source>
        <dbReference type="ARBA" id="ARBA00023157"/>
    </source>
</evidence>
<protein>
    <submittedName>
        <fullName evidence="8">FAD-dependent oxidoreductase</fullName>
    </submittedName>
</protein>
<evidence type="ECO:0000259" key="7">
    <source>
        <dbReference type="PROSITE" id="PS51296"/>
    </source>
</evidence>
<dbReference type="PROSITE" id="PS51296">
    <property type="entry name" value="RIESKE"/>
    <property type="match status" value="1"/>
</dbReference>
<dbReference type="PANTHER" id="PTHR13847">
    <property type="entry name" value="SARCOSINE DEHYDROGENASE-RELATED"/>
    <property type="match status" value="1"/>
</dbReference>
<dbReference type="Gene3D" id="3.30.9.10">
    <property type="entry name" value="D-Amino Acid Oxidase, subunit A, domain 2"/>
    <property type="match status" value="1"/>
</dbReference>
<proteinExistence type="predicted"/>
<dbReference type="Pfam" id="PF01266">
    <property type="entry name" value="DAO"/>
    <property type="match status" value="1"/>
</dbReference>
<keyword evidence="4" id="KW-0411">Iron-sulfur</keyword>
<evidence type="ECO:0000256" key="4">
    <source>
        <dbReference type="ARBA" id="ARBA00023014"/>
    </source>
</evidence>
<dbReference type="Proteomes" id="UP001589595">
    <property type="component" value="Unassembled WGS sequence"/>
</dbReference>
<dbReference type="Gene3D" id="3.50.50.60">
    <property type="entry name" value="FAD/NAD(P)-binding domain"/>
    <property type="match status" value="1"/>
</dbReference>
<name>A0ABD5MI81_9EURY</name>
<dbReference type="GO" id="GO:0046872">
    <property type="term" value="F:metal ion binding"/>
    <property type="evidence" value="ECO:0007669"/>
    <property type="project" value="UniProtKB-KW"/>
</dbReference>
<dbReference type="GO" id="GO:0051537">
    <property type="term" value="F:2 iron, 2 sulfur cluster binding"/>
    <property type="evidence" value="ECO:0007669"/>
    <property type="project" value="UniProtKB-KW"/>
</dbReference>
<dbReference type="InterPro" id="IPR005805">
    <property type="entry name" value="Rieske_Fe-S_prot_C"/>
</dbReference>
<dbReference type="Pfam" id="PF00355">
    <property type="entry name" value="Rieske"/>
    <property type="match status" value="1"/>
</dbReference>
<evidence type="ECO:0000256" key="2">
    <source>
        <dbReference type="ARBA" id="ARBA00022723"/>
    </source>
</evidence>
<keyword evidence="1" id="KW-0001">2Fe-2S</keyword>
<comment type="caution">
    <text evidence="8">The sequence shown here is derived from an EMBL/GenBank/DDBJ whole genome shotgun (WGS) entry which is preliminary data.</text>
</comment>
<evidence type="ECO:0000256" key="1">
    <source>
        <dbReference type="ARBA" id="ARBA00022714"/>
    </source>
</evidence>
<evidence type="ECO:0000313" key="9">
    <source>
        <dbReference type="Proteomes" id="UP001589595"/>
    </source>
</evidence>
<keyword evidence="3" id="KW-0408">Iron</keyword>
<feature type="compositionally biased region" description="Polar residues" evidence="6">
    <location>
        <begin position="1"/>
        <end position="11"/>
    </location>
</feature>
<dbReference type="SUPFAM" id="SSF50022">
    <property type="entry name" value="ISP domain"/>
    <property type="match status" value="1"/>
</dbReference>
<keyword evidence="9" id="KW-1185">Reference proteome</keyword>
<evidence type="ECO:0000313" key="8">
    <source>
        <dbReference type="EMBL" id="MFB9823536.1"/>
    </source>
</evidence>